<evidence type="ECO:0000313" key="2">
    <source>
        <dbReference type="EMBL" id="CAG6702285.1"/>
    </source>
</evidence>
<name>A0A8D8UCU0_9HEMI</name>
<keyword evidence="1" id="KW-0472">Membrane</keyword>
<accession>A0A8D8UCU0</accession>
<dbReference type="EMBL" id="HBUF01577371">
    <property type="protein sequence ID" value="CAG6768779.1"/>
    <property type="molecule type" value="Transcribed_RNA"/>
</dbReference>
<protein>
    <submittedName>
        <fullName evidence="2">Uncharacterized protein</fullName>
    </submittedName>
</protein>
<dbReference type="EMBL" id="HBUF01340400">
    <property type="protein sequence ID" value="CAG6702281.1"/>
    <property type="molecule type" value="Transcribed_RNA"/>
</dbReference>
<sequence length="213" mass="22740">MDFLLGLLDSPTASVPLPSSTLAITCLFACTTISIISFFSSLDIPPPLFRLSLPVVVGSDSVVSVSDSSLLISTFWSSIFSLSEFSFGVSDRFRSACAVSRLSNNCSLSLALLPVFFLVFAVEVGETVEGSRISTCCSSVTIGDDFSLLDFVCISLIGFVGSFTMSFILSPIFTSLDGDVLLCLMVGDRSFPVSDKFISSKLTLQSTILCFSK</sequence>
<reference evidence="2" key="1">
    <citation type="submission" date="2021-05" db="EMBL/GenBank/DDBJ databases">
        <authorList>
            <person name="Alioto T."/>
            <person name="Alioto T."/>
            <person name="Gomez Garrido J."/>
        </authorList>
    </citation>
    <scope>NUCLEOTIDE SEQUENCE</scope>
</reference>
<dbReference type="EMBL" id="HBUF01577372">
    <property type="protein sequence ID" value="CAG6768785.1"/>
    <property type="molecule type" value="Transcribed_RNA"/>
</dbReference>
<keyword evidence="1" id="KW-1133">Transmembrane helix</keyword>
<dbReference type="AlphaFoldDB" id="A0A8D8UCU0"/>
<proteinExistence type="predicted"/>
<evidence type="ECO:0000256" key="1">
    <source>
        <dbReference type="SAM" id="Phobius"/>
    </source>
</evidence>
<dbReference type="EMBL" id="HBUF01340401">
    <property type="protein sequence ID" value="CAG6702285.1"/>
    <property type="molecule type" value="Transcribed_RNA"/>
</dbReference>
<keyword evidence="1" id="KW-0812">Transmembrane</keyword>
<feature type="transmembrane region" description="Helical" evidence="1">
    <location>
        <begin position="20"/>
        <end position="42"/>
    </location>
</feature>
<feature type="transmembrane region" description="Helical" evidence="1">
    <location>
        <begin position="148"/>
        <end position="169"/>
    </location>
</feature>
<dbReference type="EMBL" id="HBUF01577373">
    <property type="protein sequence ID" value="CAG6768792.1"/>
    <property type="molecule type" value="Transcribed_RNA"/>
</dbReference>
<organism evidence="2">
    <name type="scientific">Cacopsylla melanoneura</name>
    <dbReference type="NCBI Taxonomy" id="428564"/>
    <lineage>
        <taxon>Eukaryota</taxon>
        <taxon>Metazoa</taxon>
        <taxon>Ecdysozoa</taxon>
        <taxon>Arthropoda</taxon>
        <taxon>Hexapoda</taxon>
        <taxon>Insecta</taxon>
        <taxon>Pterygota</taxon>
        <taxon>Neoptera</taxon>
        <taxon>Paraneoptera</taxon>
        <taxon>Hemiptera</taxon>
        <taxon>Sternorrhyncha</taxon>
        <taxon>Psylloidea</taxon>
        <taxon>Psyllidae</taxon>
        <taxon>Psyllinae</taxon>
        <taxon>Cacopsylla</taxon>
    </lineage>
</organism>
<feature type="transmembrane region" description="Helical" evidence="1">
    <location>
        <begin position="102"/>
        <end position="122"/>
    </location>
</feature>